<dbReference type="Proteomes" id="UP000218824">
    <property type="component" value="Chromosome"/>
</dbReference>
<accession>A0AAU9AN78</accession>
<organism evidence="2 3">
    <name type="scientific">Lysobacter enzymogenes</name>
    <dbReference type="NCBI Taxonomy" id="69"/>
    <lineage>
        <taxon>Bacteria</taxon>
        <taxon>Pseudomonadati</taxon>
        <taxon>Pseudomonadota</taxon>
        <taxon>Gammaproteobacteria</taxon>
        <taxon>Lysobacterales</taxon>
        <taxon>Lysobacteraceae</taxon>
        <taxon>Lysobacter</taxon>
    </lineage>
</organism>
<gene>
    <name evidence="2" type="ORF">LEN_0780</name>
</gene>
<dbReference type="Gene3D" id="3.40.50.720">
    <property type="entry name" value="NAD(P)-binding Rossmann-like Domain"/>
    <property type="match status" value="1"/>
</dbReference>
<name>A0AAU9AN78_LYSEN</name>
<dbReference type="KEGG" id="lem:LEN_0780"/>
<dbReference type="InterPro" id="IPR016040">
    <property type="entry name" value="NAD(P)-bd_dom"/>
</dbReference>
<evidence type="ECO:0000313" key="3">
    <source>
        <dbReference type="Proteomes" id="UP000218824"/>
    </source>
</evidence>
<feature type="domain" description="NAD(P)-binding" evidence="1">
    <location>
        <begin position="17"/>
        <end position="194"/>
    </location>
</feature>
<dbReference type="SUPFAM" id="SSF51735">
    <property type="entry name" value="NAD(P)-binding Rossmann-fold domains"/>
    <property type="match status" value="1"/>
</dbReference>
<dbReference type="Pfam" id="PF13460">
    <property type="entry name" value="NAD_binding_10"/>
    <property type="match status" value="1"/>
</dbReference>
<evidence type="ECO:0000259" key="1">
    <source>
        <dbReference type="Pfam" id="PF13460"/>
    </source>
</evidence>
<sequence length="220" mass="23824">MATGGQPRWVEDPILGIGGQVARHVIDLMAGQDATWLTLFLRNVRKLHRAACGAVRVVTGDGLDKAVLGEAMQGQDLVYANLAGDGIDRQTKAVVAAMKSADVQRLIFIASLGIYVEPVGEFQQWSKAMIGEELKPFRRAADVVEAPGLDYTLLRPAWLTDEDEVGYEATAKGETFNGTEVSRRSVAYLVAKAIVRLTLHVRANLEVGNPGSNGDKPSFY</sequence>
<evidence type="ECO:0000313" key="2">
    <source>
        <dbReference type="EMBL" id="BAV96267.1"/>
    </source>
</evidence>
<protein>
    <submittedName>
        <fullName evidence="2">NAD-dependent epimerase/dehydratase</fullName>
    </submittedName>
</protein>
<dbReference type="PANTHER" id="PTHR15020:SF50">
    <property type="entry name" value="UPF0659 PROTEIN YMR090W"/>
    <property type="match status" value="1"/>
</dbReference>
<reference evidence="2 3" key="1">
    <citation type="journal article" date="2017" name="DNA Res.">
        <title>Complete genome sequence and expression profile of the commercial lytic enzyme producer Lysobacter enzymogenes M497-1.</title>
        <authorList>
            <person name="Takami H."/>
            <person name="Toyoda A."/>
            <person name="Uchiyama I."/>
            <person name="Itoh T."/>
            <person name="Takaki Y."/>
            <person name="Arai W."/>
            <person name="Nishi S."/>
            <person name="Kawai M."/>
            <person name="Shinya K."/>
            <person name="Ikeda H."/>
        </authorList>
    </citation>
    <scope>NUCLEOTIDE SEQUENCE [LARGE SCALE GENOMIC DNA]</scope>
    <source>
        <strain evidence="2 3">M497-1</strain>
    </source>
</reference>
<dbReference type="InterPro" id="IPR036291">
    <property type="entry name" value="NAD(P)-bd_dom_sf"/>
</dbReference>
<dbReference type="EMBL" id="AP014940">
    <property type="protein sequence ID" value="BAV96267.1"/>
    <property type="molecule type" value="Genomic_DNA"/>
</dbReference>
<proteinExistence type="predicted"/>
<dbReference type="PANTHER" id="PTHR15020">
    <property type="entry name" value="FLAVIN REDUCTASE-RELATED"/>
    <property type="match status" value="1"/>
</dbReference>
<dbReference type="AlphaFoldDB" id="A0AAU9AN78"/>